<protein>
    <submittedName>
        <fullName evidence="1">Uncharacterized protein</fullName>
    </submittedName>
</protein>
<gene>
    <name evidence="1" type="ORF">EST38_g1782</name>
</gene>
<reference evidence="1 2" key="1">
    <citation type="submission" date="2019-01" db="EMBL/GenBank/DDBJ databases">
        <title>Draft genome sequence of Psathyrella aberdarensis IHI B618.</title>
        <authorList>
            <person name="Buettner E."/>
            <person name="Kellner H."/>
        </authorList>
    </citation>
    <scope>NUCLEOTIDE SEQUENCE [LARGE SCALE GENOMIC DNA]</scope>
    <source>
        <strain evidence="1 2">IHI B618</strain>
    </source>
</reference>
<dbReference type="Proteomes" id="UP000290288">
    <property type="component" value="Unassembled WGS sequence"/>
</dbReference>
<name>A0A4Q2DYL2_9AGAR</name>
<organism evidence="1 2">
    <name type="scientific">Candolleomyces aberdarensis</name>
    <dbReference type="NCBI Taxonomy" id="2316362"/>
    <lineage>
        <taxon>Eukaryota</taxon>
        <taxon>Fungi</taxon>
        <taxon>Dikarya</taxon>
        <taxon>Basidiomycota</taxon>
        <taxon>Agaricomycotina</taxon>
        <taxon>Agaricomycetes</taxon>
        <taxon>Agaricomycetidae</taxon>
        <taxon>Agaricales</taxon>
        <taxon>Agaricineae</taxon>
        <taxon>Psathyrellaceae</taxon>
        <taxon>Candolleomyces</taxon>
    </lineage>
</organism>
<keyword evidence="2" id="KW-1185">Reference proteome</keyword>
<evidence type="ECO:0000313" key="2">
    <source>
        <dbReference type="Proteomes" id="UP000290288"/>
    </source>
</evidence>
<dbReference type="AlphaFoldDB" id="A0A4Q2DYL2"/>
<sequence>MLALAAFEVGVTGRRKEACDDDDCECVEYVWKDVLSSRSVSEPESPVSGRAGCETVLTCRSREEDVVDAWDGDLERGDGEPSLSVEPGGVFAIVVQVVVVVFIVRIMGIGESAAAPASTWNGIAVQQRGHGFVAAAARTGAALTGKR</sequence>
<proteinExistence type="predicted"/>
<dbReference type="EMBL" id="SDEE01000026">
    <property type="protein sequence ID" value="RXW24105.1"/>
    <property type="molecule type" value="Genomic_DNA"/>
</dbReference>
<accession>A0A4Q2DYL2</accession>
<comment type="caution">
    <text evidence="1">The sequence shown here is derived from an EMBL/GenBank/DDBJ whole genome shotgun (WGS) entry which is preliminary data.</text>
</comment>
<evidence type="ECO:0000313" key="1">
    <source>
        <dbReference type="EMBL" id="RXW24105.1"/>
    </source>
</evidence>